<dbReference type="CDD" id="cd01854">
    <property type="entry name" value="YjeQ_EngC"/>
    <property type="match status" value="1"/>
</dbReference>
<gene>
    <name evidence="2 4" type="primary">rsgA</name>
    <name evidence="4" type="ORF">WDS16_26255</name>
</gene>
<reference evidence="4 5" key="1">
    <citation type="submission" date="2024-03" db="EMBL/GenBank/DDBJ databases">
        <title>Natural products discovery in diverse microorganisms through a two-stage MS feature dereplication strategy.</title>
        <authorList>
            <person name="Zhang R."/>
        </authorList>
    </citation>
    <scope>NUCLEOTIDE SEQUENCE [LARGE SCALE GENOMIC DNA]</scope>
    <source>
        <strain evidence="4 5">18930</strain>
    </source>
</reference>
<dbReference type="NCBIfam" id="TIGR00157">
    <property type="entry name" value="ribosome small subunit-dependent GTPase A"/>
    <property type="match status" value="1"/>
</dbReference>
<feature type="domain" description="EngC GTPase" evidence="3">
    <location>
        <begin position="93"/>
        <end position="239"/>
    </location>
</feature>
<keyword evidence="2" id="KW-0699">rRNA-binding</keyword>
<keyword evidence="2" id="KW-0479">Metal-binding</keyword>
<keyword evidence="2" id="KW-0378">Hydrolase</keyword>
<proteinExistence type="inferred from homology"/>
<accession>A0ABZ2PHR9</accession>
<keyword evidence="2" id="KW-0547">Nucleotide-binding</keyword>
<feature type="binding site" evidence="2">
    <location>
        <begin position="132"/>
        <end position="135"/>
    </location>
    <ligand>
        <name>GTP</name>
        <dbReference type="ChEBI" id="CHEBI:37565"/>
    </ligand>
</feature>
<comment type="subunit">
    <text evidence="2">Monomer. Associates with 30S ribosomal subunit, binds 16S rRNA.</text>
</comment>
<keyword evidence="2" id="KW-0694">RNA-binding</keyword>
<dbReference type="Proteomes" id="UP001432000">
    <property type="component" value="Chromosome"/>
</dbReference>
<keyword evidence="1 2" id="KW-0690">Ribosome biogenesis</keyword>
<dbReference type="InterPro" id="IPR010914">
    <property type="entry name" value="RsgA_GTPase_dom"/>
</dbReference>
<name>A0ABZ2PHR9_9NOCA</name>
<feature type="binding site" evidence="2">
    <location>
        <position position="271"/>
    </location>
    <ligand>
        <name>Zn(2+)</name>
        <dbReference type="ChEBI" id="CHEBI:29105"/>
    </ligand>
</feature>
<dbReference type="HAMAP" id="MF_01820">
    <property type="entry name" value="GTPase_RsgA"/>
    <property type="match status" value="1"/>
</dbReference>
<comment type="subcellular location">
    <subcellularLocation>
        <location evidence="2">Cytoplasm</location>
    </subcellularLocation>
</comment>
<keyword evidence="2" id="KW-0342">GTP-binding</keyword>
<dbReference type="PANTHER" id="PTHR32120:SF10">
    <property type="entry name" value="SMALL RIBOSOMAL SUBUNIT BIOGENESIS GTPASE RSGA"/>
    <property type="match status" value="1"/>
</dbReference>
<dbReference type="EMBL" id="CP147846">
    <property type="protein sequence ID" value="WXG68650.1"/>
    <property type="molecule type" value="Genomic_DNA"/>
</dbReference>
<keyword evidence="2" id="KW-0963">Cytoplasm</keyword>
<evidence type="ECO:0000256" key="2">
    <source>
        <dbReference type="HAMAP-Rule" id="MF_01820"/>
    </source>
</evidence>
<comment type="similarity">
    <text evidence="2">Belongs to the TRAFAC class YlqF/YawG GTPase family. RsgA subfamily.</text>
</comment>
<evidence type="ECO:0000256" key="1">
    <source>
        <dbReference type="ARBA" id="ARBA00022517"/>
    </source>
</evidence>
<evidence type="ECO:0000313" key="4">
    <source>
        <dbReference type="EMBL" id="WXG68650.1"/>
    </source>
</evidence>
<feature type="binding site" evidence="2">
    <location>
        <begin position="182"/>
        <end position="190"/>
    </location>
    <ligand>
        <name>GTP</name>
        <dbReference type="ChEBI" id="CHEBI:37565"/>
    </ligand>
</feature>
<dbReference type="Gene3D" id="3.40.50.300">
    <property type="entry name" value="P-loop containing nucleotide triphosphate hydrolases"/>
    <property type="match status" value="1"/>
</dbReference>
<dbReference type="SUPFAM" id="SSF52540">
    <property type="entry name" value="P-loop containing nucleoside triphosphate hydrolases"/>
    <property type="match status" value="1"/>
</dbReference>
<dbReference type="Pfam" id="PF03193">
    <property type="entry name" value="RsgA_GTPase"/>
    <property type="match status" value="1"/>
</dbReference>
<dbReference type="Gene3D" id="1.10.40.50">
    <property type="entry name" value="Probable gtpase engc, domain 3"/>
    <property type="match status" value="1"/>
</dbReference>
<protein>
    <recommendedName>
        <fullName evidence="2">Small ribosomal subunit biogenesis GTPase RsgA</fullName>
        <ecNumber evidence="2">3.6.1.-</ecNumber>
    </recommendedName>
</protein>
<dbReference type="InterPro" id="IPR004881">
    <property type="entry name" value="Ribosome_biogen_GTPase_RsgA"/>
</dbReference>
<evidence type="ECO:0000313" key="5">
    <source>
        <dbReference type="Proteomes" id="UP001432000"/>
    </source>
</evidence>
<feature type="binding site" evidence="2">
    <location>
        <position position="269"/>
    </location>
    <ligand>
        <name>Zn(2+)</name>
        <dbReference type="ChEBI" id="CHEBI:29105"/>
    </ligand>
</feature>
<dbReference type="PANTHER" id="PTHR32120">
    <property type="entry name" value="SMALL RIBOSOMAL SUBUNIT BIOGENESIS GTPASE RSGA"/>
    <property type="match status" value="1"/>
</dbReference>
<comment type="cofactor">
    <cofactor evidence="2">
        <name>Zn(2+)</name>
        <dbReference type="ChEBI" id="CHEBI:29105"/>
    </cofactor>
    <text evidence="2">Binds 1 zinc ion per subunit.</text>
</comment>
<dbReference type="PROSITE" id="PS50936">
    <property type="entry name" value="ENGC_GTPASE"/>
    <property type="match status" value="1"/>
</dbReference>
<sequence>MFLDSYGYDSHWHDLFQALDSPGDPGRVTVVDRGACGVATSHGIVRARSGRHDVCTGDWVVVDSDTIAGVLPRRSAIVRASAGTTSTSQTLASNVDTVAITVAADTELDLGRVERYVALAWDSGATPVLVVTKSDRGLDNDGRLDAVRSAAPGVAALAVSSQTGSGVDSFTDRLAGTVALIGPSGSGKSTLANVLIGEQALDTGTVRQADSKGRHVTVRRELIPLATPGMTVIDTPGLRSVGLVSSEEGLHQTFSDIEALAQHCRFDDCAHGSEPGCAVQENIDPRRIANYHRLQRENYWATTRHDARANSRRLAEAKQLSKLQRRMYKNR</sequence>
<dbReference type="EC" id="3.6.1.-" evidence="2"/>
<feature type="binding site" evidence="2">
    <location>
        <position position="264"/>
    </location>
    <ligand>
        <name>Zn(2+)</name>
        <dbReference type="ChEBI" id="CHEBI:29105"/>
    </ligand>
</feature>
<dbReference type="RefSeq" id="WP_338888993.1">
    <property type="nucleotide sequence ID" value="NZ_CP147846.1"/>
</dbReference>
<dbReference type="InterPro" id="IPR027417">
    <property type="entry name" value="P-loop_NTPase"/>
</dbReference>
<evidence type="ECO:0000259" key="3">
    <source>
        <dbReference type="PROSITE" id="PS50936"/>
    </source>
</evidence>
<comment type="function">
    <text evidence="2">One of several proteins that assist in the late maturation steps of the functional core of the 30S ribosomal subunit. Helps release RbfA from mature subunits. May play a role in the assembly of ribosomal proteins into the subunit. Circularly permuted GTPase that catalyzes slow GTP hydrolysis, GTPase activity is stimulated by the 30S ribosomal subunit.</text>
</comment>
<keyword evidence="2" id="KW-0862">Zinc</keyword>
<organism evidence="4 5">
    <name type="scientific">Rhodococcus sovatensis</name>
    <dbReference type="NCBI Taxonomy" id="1805840"/>
    <lineage>
        <taxon>Bacteria</taxon>
        <taxon>Bacillati</taxon>
        <taxon>Actinomycetota</taxon>
        <taxon>Actinomycetes</taxon>
        <taxon>Mycobacteriales</taxon>
        <taxon>Nocardiaceae</taxon>
        <taxon>Rhodococcus</taxon>
    </lineage>
</organism>
<keyword evidence="5" id="KW-1185">Reference proteome</keyword>
<feature type="binding site" evidence="2">
    <location>
        <position position="277"/>
    </location>
    <ligand>
        <name>Zn(2+)</name>
        <dbReference type="ChEBI" id="CHEBI:29105"/>
    </ligand>
</feature>